<evidence type="ECO:0000256" key="7">
    <source>
        <dbReference type="ARBA" id="ARBA00023316"/>
    </source>
</evidence>
<dbReference type="GO" id="GO:0071555">
    <property type="term" value="P:cell wall organization"/>
    <property type="evidence" value="ECO:0007669"/>
    <property type="project" value="UniProtKB-KW"/>
</dbReference>
<keyword evidence="13" id="KW-1185">Reference proteome</keyword>
<evidence type="ECO:0000313" key="11">
    <source>
        <dbReference type="EMBL" id="KAK7411293.1"/>
    </source>
</evidence>
<feature type="active site" evidence="8">
    <location>
        <position position="238"/>
    </location>
</feature>
<evidence type="ECO:0000256" key="9">
    <source>
        <dbReference type="RuleBase" id="RU361169"/>
    </source>
</evidence>
<keyword evidence="6 9" id="KW-0326">Glycosidase</keyword>
<evidence type="ECO:0000256" key="5">
    <source>
        <dbReference type="ARBA" id="ARBA00022801"/>
    </source>
</evidence>
<dbReference type="GO" id="GO:0005975">
    <property type="term" value="P:carbohydrate metabolic process"/>
    <property type="evidence" value="ECO:0007669"/>
    <property type="project" value="InterPro"/>
</dbReference>
<dbReference type="InterPro" id="IPR000743">
    <property type="entry name" value="Glyco_hydro_28"/>
</dbReference>
<sequence>MKLAIITIFVSLLLVKYCFATSGNLDISSFGGKPNSDISKALSSAWTQACASTTAAKVLIPSGTYQMGALELKGPCKAPIEIQIDGTIKAPANPASNDVASQFLMIGNADSITVSGNGVIDGQGANTWKQNDCHKNADCKGFTMNLSFKFLNNSIVRDLTSKDSKTFHFNVISCNNFTIDGLKISAPDESPNTDGIHIARSSSVKVINTNIATGDDCISMGDGNKNVTIENVVCGPGHGISVGSLGKYKDEESVEGLLVKNCTFKGTLNGVRIKTFPNSQIQISVTDMHFEDLIMDNVENPIIIDQEYCPLVTKCSTQSPSKIKISNISFKNIKGTTKATPEGIILACSSGVPCQGITMADIDLKFNGAVAKAKCTNVKPTITGTAPTCDA</sequence>
<accession>A0AAN9SZ62</accession>
<evidence type="ECO:0000313" key="12">
    <source>
        <dbReference type="EMBL" id="KAK7411312.1"/>
    </source>
</evidence>
<keyword evidence="7" id="KW-0961">Cell wall biogenesis/degradation</keyword>
<evidence type="ECO:0000256" key="3">
    <source>
        <dbReference type="ARBA" id="ARBA00022512"/>
    </source>
</evidence>
<dbReference type="FunFam" id="2.160.20.10:FF:000004">
    <property type="entry name" value="Pectin lyase-like superfamily protein"/>
    <property type="match status" value="1"/>
</dbReference>
<protein>
    <recommendedName>
        <fullName evidence="14">Polygalacturonase</fullName>
    </recommendedName>
</protein>
<reference evidence="12 13" key="1">
    <citation type="submission" date="2024-01" db="EMBL/GenBank/DDBJ databases">
        <title>The genomes of 5 underutilized Papilionoideae crops provide insights into root nodulation and disease resistanc.</title>
        <authorList>
            <person name="Jiang F."/>
        </authorList>
    </citation>
    <scope>NUCLEOTIDE SEQUENCE [LARGE SCALE GENOMIC DNA]</scope>
    <source>
        <strain evidence="12">DUOXIRENSHENG_FW03</strain>
        <tissue evidence="12">Leaves</tissue>
    </source>
</reference>
<dbReference type="PANTHER" id="PTHR31375">
    <property type="match status" value="1"/>
</dbReference>
<dbReference type="Gene3D" id="2.160.20.10">
    <property type="entry name" value="Single-stranded right-handed beta-helix, Pectin lyase-like"/>
    <property type="match status" value="1"/>
</dbReference>
<dbReference type="Pfam" id="PF00295">
    <property type="entry name" value="Glyco_hydro_28"/>
    <property type="match status" value="1"/>
</dbReference>
<dbReference type="AlphaFoldDB" id="A0AAN9SZ62"/>
<evidence type="ECO:0000256" key="4">
    <source>
        <dbReference type="ARBA" id="ARBA00022525"/>
    </source>
</evidence>
<dbReference type="Proteomes" id="UP001386955">
    <property type="component" value="Unassembled WGS sequence"/>
</dbReference>
<keyword evidence="10" id="KW-0732">Signal</keyword>
<evidence type="ECO:0000313" key="13">
    <source>
        <dbReference type="Proteomes" id="UP001386955"/>
    </source>
</evidence>
<keyword evidence="5 9" id="KW-0378">Hydrolase</keyword>
<gene>
    <name evidence="11" type="ORF">VNO78_02726</name>
    <name evidence="12" type="ORF">VNO78_02745</name>
</gene>
<comment type="subcellular location">
    <subcellularLocation>
        <location evidence="1">Secreted</location>
        <location evidence="1">Cell wall</location>
    </subcellularLocation>
</comment>
<feature type="chain" id="PRO_5044711338" description="Polygalacturonase" evidence="10">
    <location>
        <begin position="21"/>
        <end position="391"/>
    </location>
</feature>
<evidence type="ECO:0000256" key="2">
    <source>
        <dbReference type="ARBA" id="ARBA00008834"/>
    </source>
</evidence>
<dbReference type="EMBL" id="JAYMYS010000001">
    <property type="protein sequence ID" value="KAK7411293.1"/>
    <property type="molecule type" value="Genomic_DNA"/>
</dbReference>
<comment type="similarity">
    <text evidence="2 9">Belongs to the glycosyl hydrolase 28 family.</text>
</comment>
<dbReference type="InterPro" id="IPR012334">
    <property type="entry name" value="Pectin_lyas_fold"/>
</dbReference>
<comment type="caution">
    <text evidence="12">The sequence shown here is derived from an EMBL/GenBank/DDBJ whole genome shotgun (WGS) entry which is preliminary data.</text>
</comment>
<keyword evidence="4" id="KW-0964">Secreted</keyword>
<dbReference type="SMART" id="SM00710">
    <property type="entry name" value="PbH1"/>
    <property type="match status" value="6"/>
</dbReference>
<dbReference type="EMBL" id="JAYMYS010000001">
    <property type="protein sequence ID" value="KAK7411312.1"/>
    <property type="molecule type" value="Genomic_DNA"/>
</dbReference>
<dbReference type="InterPro" id="IPR006626">
    <property type="entry name" value="PbH1"/>
</dbReference>
<keyword evidence="3" id="KW-0134">Cell wall</keyword>
<name>A0AAN9SZ62_PSOTE</name>
<dbReference type="SUPFAM" id="SSF51126">
    <property type="entry name" value="Pectin lyase-like"/>
    <property type="match status" value="1"/>
</dbReference>
<evidence type="ECO:0000256" key="8">
    <source>
        <dbReference type="PROSITE-ProRule" id="PRU10052"/>
    </source>
</evidence>
<organism evidence="12 13">
    <name type="scientific">Psophocarpus tetragonolobus</name>
    <name type="common">Winged bean</name>
    <name type="synonym">Dolichos tetragonolobus</name>
    <dbReference type="NCBI Taxonomy" id="3891"/>
    <lineage>
        <taxon>Eukaryota</taxon>
        <taxon>Viridiplantae</taxon>
        <taxon>Streptophyta</taxon>
        <taxon>Embryophyta</taxon>
        <taxon>Tracheophyta</taxon>
        <taxon>Spermatophyta</taxon>
        <taxon>Magnoliopsida</taxon>
        <taxon>eudicotyledons</taxon>
        <taxon>Gunneridae</taxon>
        <taxon>Pentapetalae</taxon>
        <taxon>rosids</taxon>
        <taxon>fabids</taxon>
        <taxon>Fabales</taxon>
        <taxon>Fabaceae</taxon>
        <taxon>Papilionoideae</taxon>
        <taxon>50 kb inversion clade</taxon>
        <taxon>NPAAA clade</taxon>
        <taxon>indigoferoid/millettioid clade</taxon>
        <taxon>Phaseoleae</taxon>
        <taxon>Psophocarpus</taxon>
    </lineage>
</organism>
<feature type="signal peptide" evidence="10">
    <location>
        <begin position="1"/>
        <end position="20"/>
    </location>
</feature>
<dbReference type="GO" id="GO:0004650">
    <property type="term" value="F:polygalacturonase activity"/>
    <property type="evidence" value="ECO:0007669"/>
    <property type="project" value="InterPro"/>
</dbReference>
<evidence type="ECO:0008006" key="14">
    <source>
        <dbReference type="Google" id="ProtNLM"/>
    </source>
</evidence>
<evidence type="ECO:0000256" key="1">
    <source>
        <dbReference type="ARBA" id="ARBA00004191"/>
    </source>
</evidence>
<evidence type="ECO:0000256" key="10">
    <source>
        <dbReference type="SAM" id="SignalP"/>
    </source>
</evidence>
<proteinExistence type="inferred from homology"/>
<dbReference type="PROSITE" id="PS00502">
    <property type="entry name" value="POLYGALACTURONASE"/>
    <property type="match status" value="1"/>
</dbReference>
<dbReference type="InterPro" id="IPR011050">
    <property type="entry name" value="Pectin_lyase_fold/virulence"/>
</dbReference>
<evidence type="ECO:0000256" key="6">
    <source>
        <dbReference type="ARBA" id="ARBA00023295"/>
    </source>
</evidence>